<accession>A0A9K3PYJ2</accession>
<keyword evidence="2" id="KW-1185">Reference proteome</keyword>
<reference evidence="1" key="1">
    <citation type="journal article" date="2021" name="Sci. Rep.">
        <title>Diploid genomic architecture of Nitzschia inconspicua, an elite biomass production diatom.</title>
        <authorList>
            <person name="Oliver A."/>
            <person name="Podell S."/>
            <person name="Pinowska A."/>
            <person name="Traller J.C."/>
            <person name="Smith S.R."/>
            <person name="McClure R."/>
            <person name="Beliaev A."/>
            <person name="Bohutskyi P."/>
            <person name="Hill E.A."/>
            <person name="Rabines A."/>
            <person name="Zheng H."/>
            <person name="Allen L.Z."/>
            <person name="Kuo A."/>
            <person name="Grigoriev I.V."/>
            <person name="Allen A.E."/>
            <person name="Hazlebeck D."/>
            <person name="Allen E.E."/>
        </authorList>
    </citation>
    <scope>NUCLEOTIDE SEQUENCE</scope>
    <source>
        <strain evidence="1">Hildebrandi</strain>
    </source>
</reference>
<dbReference type="EMBL" id="JAGRRH010000009">
    <property type="protein sequence ID" value="KAG7364408.1"/>
    <property type="molecule type" value="Genomic_DNA"/>
</dbReference>
<sequence length="393" mass="46837">MRWMLPYPFPTIARPFCRILKQPTPKTESKHAQTSPFKRLYAGKKHRFCHVTGTYLREIMRWMLPYPFPTIARPFCRILKQPTPKTECKDAQTSPFKRLYAGKKHRFCHVTGTYLREIMRWMLPYPFPTIARPFCRVLKQPTAETDCEDAQTSPFTRLYAGKKHRFCHVTGTYLREIMRWMLPYPFPTIARPFCRVLKQPTPETECKHAQTSPFKRLYAGKKHRFCHVTGTYLREIMRWMLPYPFPTIARPFCRILKQPTPKTESKHAQTSPFKRLYAGKKHRFCHVTGTYLREIMRWMLPYPFPTIVRPFCRILKQPTPKTECEDAQTSPFKRLYAGKKHRFCHVTGTYLREIMIWMLPYPFPTIARPFCRILKQPTAETECEHAQTSPFQR</sequence>
<evidence type="ECO:0000313" key="1">
    <source>
        <dbReference type="EMBL" id="KAG7364408.1"/>
    </source>
</evidence>
<reference evidence="1" key="2">
    <citation type="submission" date="2021-04" db="EMBL/GenBank/DDBJ databases">
        <authorList>
            <person name="Podell S."/>
        </authorList>
    </citation>
    <scope>NUCLEOTIDE SEQUENCE</scope>
    <source>
        <strain evidence="1">Hildebrandi</strain>
    </source>
</reference>
<gene>
    <name evidence="1" type="ORF">IV203_037610</name>
</gene>
<name>A0A9K3PYJ2_9STRA</name>
<evidence type="ECO:0000313" key="2">
    <source>
        <dbReference type="Proteomes" id="UP000693970"/>
    </source>
</evidence>
<comment type="caution">
    <text evidence="1">The sequence shown here is derived from an EMBL/GenBank/DDBJ whole genome shotgun (WGS) entry which is preliminary data.</text>
</comment>
<dbReference type="Proteomes" id="UP000693970">
    <property type="component" value="Unassembled WGS sequence"/>
</dbReference>
<proteinExistence type="predicted"/>
<protein>
    <submittedName>
        <fullName evidence="1">Glutaminyl-tRNA synthetase</fullName>
    </submittedName>
</protein>
<organism evidence="1 2">
    <name type="scientific">Nitzschia inconspicua</name>
    <dbReference type="NCBI Taxonomy" id="303405"/>
    <lineage>
        <taxon>Eukaryota</taxon>
        <taxon>Sar</taxon>
        <taxon>Stramenopiles</taxon>
        <taxon>Ochrophyta</taxon>
        <taxon>Bacillariophyta</taxon>
        <taxon>Bacillariophyceae</taxon>
        <taxon>Bacillariophycidae</taxon>
        <taxon>Bacillariales</taxon>
        <taxon>Bacillariaceae</taxon>
        <taxon>Nitzschia</taxon>
    </lineage>
</organism>
<dbReference type="AlphaFoldDB" id="A0A9K3PYJ2"/>